<name>A0A3E1NUG0_9BACT</name>
<dbReference type="EMBL" id="QTJV01000013">
    <property type="protein sequence ID" value="RFM31547.1"/>
    <property type="molecule type" value="Genomic_DNA"/>
</dbReference>
<comment type="caution">
    <text evidence="1">The sequence shown here is derived from an EMBL/GenBank/DDBJ whole genome shotgun (WGS) entry which is preliminary data.</text>
</comment>
<sequence>MIVMKKILFVTDALDLHLENLEFAGYISGLFKSKLLAIFLENDESEMRTDSMIRAAAVNAGLNVTEEPVSLKQHTCDTNIQRFKTACESKGIDCAVHRDRGNPLAEVILESRYADLILLNVGTSFTANPEGTPSEFVKDVMSNAECPVVIMPNTFTSISELVFTYDGKASSIHAIKQFTYLFPQFKDLKTVVVSINPEQVSPEERYKFREWMHSHYNYLDFLSTEGNVEIGLVELLMERDKAFIVMGAYGRNMISNFLRPSHANAVIKLISQAVFIAHH</sequence>
<gene>
    <name evidence="1" type="ORF">DXN04_27930</name>
</gene>
<dbReference type="SUPFAM" id="SSF52402">
    <property type="entry name" value="Adenine nucleotide alpha hydrolases-like"/>
    <property type="match status" value="2"/>
</dbReference>
<proteinExistence type="predicted"/>
<evidence type="ECO:0000313" key="1">
    <source>
        <dbReference type="EMBL" id="RFM31547.1"/>
    </source>
</evidence>
<dbReference type="Proteomes" id="UP000261174">
    <property type="component" value="Unassembled WGS sequence"/>
</dbReference>
<organism evidence="1 2">
    <name type="scientific">Chitinophaga silvisoli</name>
    <dbReference type="NCBI Taxonomy" id="2291814"/>
    <lineage>
        <taxon>Bacteria</taxon>
        <taxon>Pseudomonadati</taxon>
        <taxon>Bacteroidota</taxon>
        <taxon>Chitinophagia</taxon>
        <taxon>Chitinophagales</taxon>
        <taxon>Chitinophagaceae</taxon>
        <taxon>Chitinophaga</taxon>
    </lineage>
</organism>
<reference evidence="1 2" key="1">
    <citation type="submission" date="2018-08" db="EMBL/GenBank/DDBJ databases">
        <title>Chitinophaga sp. K20C18050901, a novel bacterium isolated from forest soil.</title>
        <authorList>
            <person name="Wang C."/>
        </authorList>
    </citation>
    <scope>NUCLEOTIDE SEQUENCE [LARGE SCALE GENOMIC DNA]</scope>
    <source>
        <strain evidence="1 2">K20C18050901</strain>
    </source>
</reference>
<accession>A0A3E1NUG0</accession>
<dbReference type="AlphaFoldDB" id="A0A3E1NUG0"/>
<dbReference type="Gene3D" id="3.40.50.12370">
    <property type="match status" value="1"/>
</dbReference>
<evidence type="ECO:0000313" key="2">
    <source>
        <dbReference type="Proteomes" id="UP000261174"/>
    </source>
</evidence>
<evidence type="ECO:0008006" key="3">
    <source>
        <dbReference type="Google" id="ProtNLM"/>
    </source>
</evidence>
<protein>
    <recommendedName>
        <fullName evidence="3">Universal stress protein</fullName>
    </recommendedName>
</protein>
<keyword evidence="2" id="KW-1185">Reference proteome</keyword>